<feature type="domain" description="UspA" evidence="2">
    <location>
        <begin position="3"/>
        <end position="157"/>
    </location>
</feature>
<dbReference type="Pfam" id="PF00582">
    <property type="entry name" value="Usp"/>
    <property type="match status" value="1"/>
</dbReference>
<dbReference type="InterPro" id="IPR006015">
    <property type="entry name" value="Universal_stress_UspA"/>
</dbReference>
<name>A0A7C3VLH6_9CYAN</name>
<accession>A0A7C3VLH6</accession>
<comment type="caution">
    <text evidence="3">The sequence shown here is derived from an EMBL/GenBank/DDBJ whole genome shotgun (WGS) entry which is preliminary data.</text>
</comment>
<dbReference type="Gene3D" id="3.40.50.620">
    <property type="entry name" value="HUPs"/>
    <property type="match status" value="1"/>
</dbReference>
<dbReference type="InterPro" id="IPR006016">
    <property type="entry name" value="UspA"/>
</dbReference>
<dbReference type="PRINTS" id="PR01438">
    <property type="entry name" value="UNVRSLSTRESS"/>
</dbReference>
<sequence length="165" mass="17762">MGFKNIIVALDRSPQAPLVLEQAQDLAQKEGAKLLLFHAINVEVAGEVGPLLGTGVGLDLAAGKALQQIHQSNIEAEIAHVRDNLQAYCRQAKSQGLEVEFNYEVGDPGSLICDRAAKLPADLIVMGRRGRQGFTEFLLGSVSNYVIHHAHCSVLVVQGQLTIDN</sequence>
<dbReference type="PANTHER" id="PTHR46268">
    <property type="entry name" value="STRESS RESPONSE PROTEIN NHAX"/>
    <property type="match status" value="1"/>
</dbReference>
<evidence type="ECO:0000313" key="3">
    <source>
        <dbReference type="EMBL" id="HGG00678.1"/>
    </source>
</evidence>
<organism evidence="3">
    <name type="scientific">Planktothricoides sp. SpSt-374</name>
    <dbReference type="NCBI Taxonomy" id="2282167"/>
    <lineage>
        <taxon>Bacteria</taxon>
        <taxon>Bacillati</taxon>
        <taxon>Cyanobacteriota</taxon>
        <taxon>Cyanophyceae</taxon>
        <taxon>Oscillatoriophycideae</taxon>
        <taxon>Oscillatoriales</taxon>
        <taxon>Oscillatoriaceae</taxon>
        <taxon>Planktothricoides</taxon>
    </lineage>
</organism>
<dbReference type="CDD" id="cd00293">
    <property type="entry name" value="USP-like"/>
    <property type="match status" value="1"/>
</dbReference>
<dbReference type="InterPro" id="IPR014729">
    <property type="entry name" value="Rossmann-like_a/b/a_fold"/>
</dbReference>
<proteinExistence type="inferred from homology"/>
<dbReference type="PANTHER" id="PTHR46268:SF8">
    <property type="entry name" value="UNIVERSAL STRESS PROTEIN SLL1388"/>
    <property type="match status" value="1"/>
</dbReference>
<comment type="similarity">
    <text evidence="1">Belongs to the universal stress protein A family.</text>
</comment>
<dbReference type="AlphaFoldDB" id="A0A7C3VLH6"/>
<evidence type="ECO:0000259" key="2">
    <source>
        <dbReference type="Pfam" id="PF00582"/>
    </source>
</evidence>
<dbReference type="SUPFAM" id="SSF52402">
    <property type="entry name" value="Adenine nucleotide alpha hydrolases-like"/>
    <property type="match status" value="1"/>
</dbReference>
<dbReference type="EMBL" id="DSPX01000083">
    <property type="protein sequence ID" value="HGG00678.1"/>
    <property type="molecule type" value="Genomic_DNA"/>
</dbReference>
<gene>
    <name evidence="3" type="ORF">ENR15_08525</name>
</gene>
<evidence type="ECO:0000256" key="1">
    <source>
        <dbReference type="ARBA" id="ARBA00008791"/>
    </source>
</evidence>
<reference evidence="3" key="1">
    <citation type="journal article" date="2020" name="mSystems">
        <title>Genome- and Community-Level Interaction Insights into Carbon Utilization and Element Cycling Functions of Hydrothermarchaeota in Hydrothermal Sediment.</title>
        <authorList>
            <person name="Zhou Z."/>
            <person name="Liu Y."/>
            <person name="Xu W."/>
            <person name="Pan J."/>
            <person name="Luo Z.H."/>
            <person name="Li M."/>
        </authorList>
    </citation>
    <scope>NUCLEOTIDE SEQUENCE [LARGE SCALE GENOMIC DNA]</scope>
    <source>
        <strain evidence="3">SpSt-374</strain>
    </source>
</reference>
<protein>
    <submittedName>
        <fullName evidence="3">Universal stress protein</fullName>
    </submittedName>
</protein>